<accession>A0ABR8UKM5</accession>
<keyword evidence="1" id="KW-1133">Transmembrane helix</keyword>
<protein>
    <recommendedName>
        <fullName evidence="4">Toxin CptA</fullName>
    </recommendedName>
</protein>
<keyword evidence="1" id="KW-0472">Membrane</keyword>
<reference evidence="2 3" key="1">
    <citation type="submission" date="2020-08" db="EMBL/GenBank/DDBJ databases">
        <title>A Genomic Blueprint of the Chicken Gut Microbiome.</title>
        <authorList>
            <person name="Gilroy R."/>
            <person name="Ravi A."/>
            <person name="Getino M."/>
            <person name="Pursley I."/>
            <person name="Horton D.L."/>
            <person name="Alikhan N.-F."/>
            <person name="Baker D."/>
            <person name="Gharbi K."/>
            <person name="Hall N."/>
            <person name="Watson M."/>
            <person name="Adriaenssens E.M."/>
            <person name="Foster-Nyarko E."/>
            <person name="Jarju S."/>
            <person name="Secka A."/>
            <person name="Antonio M."/>
            <person name="Oren A."/>
            <person name="Chaudhuri R."/>
            <person name="La Ragione R.M."/>
            <person name="Hildebrand F."/>
            <person name="Pallen M.J."/>
        </authorList>
    </citation>
    <scope>NUCLEOTIDE SEQUENCE [LARGE SCALE GENOMIC DNA]</scope>
    <source>
        <strain evidence="2 3">Sa2BVA3</strain>
    </source>
</reference>
<dbReference type="Proteomes" id="UP000647183">
    <property type="component" value="Unassembled WGS sequence"/>
</dbReference>
<dbReference type="EMBL" id="JACSQJ010000005">
    <property type="protein sequence ID" value="MBD7988348.1"/>
    <property type="molecule type" value="Genomic_DNA"/>
</dbReference>
<comment type="caution">
    <text evidence="2">The sequence shown here is derived from an EMBL/GenBank/DDBJ whole genome shotgun (WGS) entry which is preliminary data.</text>
</comment>
<evidence type="ECO:0000313" key="2">
    <source>
        <dbReference type="EMBL" id="MBD7988348.1"/>
    </source>
</evidence>
<keyword evidence="3" id="KW-1185">Reference proteome</keyword>
<keyword evidence="1" id="KW-0812">Transmembrane</keyword>
<gene>
    <name evidence="2" type="ORF">H9645_09950</name>
</gene>
<evidence type="ECO:0008006" key="4">
    <source>
        <dbReference type="Google" id="ProtNLM"/>
    </source>
</evidence>
<dbReference type="RefSeq" id="WP_191729551.1">
    <property type="nucleotide sequence ID" value="NZ_JACSQJ010000005.1"/>
</dbReference>
<sequence length="150" mass="16824">MTPHSKPSSAGSPPCRIDWRPSRWLLAALLVLAVLAPLAVLASELARPASWLLAAAALMHGLHLAWREWRRPATSVLFTADGRVLVGDVEAADVRLQWRGPLAFMAWRDPAGRRMRLAWWPDTLPSRWRRELRLAADRACTARRRPSVAP</sequence>
<evidence type="ECO:0000256" key="1">
    <source>
        <dbReference type="SAM" id="Phobius"/>
    </source>
</evidence>
<evidence type="ECO:0000313" key="3">
    <source>
        <dbReference type="Proteomes" id="UP000647183"/>
    </source>
</evidence>
<name>A0ABR8UKM5_9GAMM</name>
<organism evidence="2 3">
    <name type="scientific">Luteimonas colneyensis</name>
    <dbReference type="NCBI Taxonomy" id="2762230"/>
    <lineage>
        <taxon>Bacteria</taxon>
        <taxon>Pseudomonadati</taxon>
        <taxon>Pseudomonadota</taxon>
        <taxon>Gammaproteobacteria</taxon>
        <taxon>Lysobacterales</taxon>
        <taxon>Lysobacteraceae</taxon>
        <taxon>Luteimonas</taxon>
    </lineage>
</organism>
<proteinExistence type="predicted"/>
<feature type="transmembrane region" description="Helical" evidence="1">
    <location>
        <begin position="24"/>
        <end position="43"/>
    </location>
</feature>